<dbReference type="PANTHER" id="PTHR23159">
    <property type="entry name" value="CENTROSOMAL PROTEIN 2"/>
    <property type="match status" value="1"/>
</dbReference>
<feature type="compositionally biased region" description="Polar residues" evidence="2">
    <location>
        <begin position="996"/>
        <end position="1013"/>
    </location>
</feature>
<evidence type="ECO:0000256" key="2">
    <source>
        <dbReference type="SAM" id="MobiDB-lite"/>
    </source>
</evidence>
<dbReference type="Proteomes" id="UP000283895">
    <property type="component" value="Unassembled WGS sequence"/>
</dbReference>
<dbReference type="OrthoDB" id="4848543at2759"/>
<evidence type="ECO:0000256" key="1">
    <source>
        <dbReference type="SAM" id="Coils"/>
    </source>
</evidence>
<feature type="coiled-coil region" evidence="1">
    <location>
        <begin position="71"/>
        <end position="126"/>
    </location>
</feature>
<feature type="compositionally biased region" description="Polar residues" evidence="2">
    <location>
        <begin position="931"/>
        <end position="955"/>
    </location>
</feature>
<protein>
    <submittedName>
        <fullName evidence="3">Uncharacterized protein</fullName>
    </submittedName>
</protein>
<feature type="coiled-coil region" evidence="1">
    <location>
        <begin position="206"/>
        <end position="240"/>
    </location>
</feature>
<feature type="compositionally biased region" description="Basic and acidic residues" evidence="2">
    <location>
        <begin position="549"/>
        <end position="560"/>
    </location>
</feature>
<name>A0A423WYD5_9PEZI</name>
<feature type="compositionally biased region" description="Polar residues" evidence="2">
    <location>
        <begin position="698"/>
        <end position="707"/>
    </location>
</feature>
<proteinExistence type="predicted"/>
<feature type="compositionally biased region" description="Basic and acidic residues" evidence="2">
    <location>
        <begin position="832"/>
        <end position="843"/>
    </location>
</feature>
<sequence length="1044" mass="117594">MRSPHSYDESPTNRRHGPHSTLASSRGSSIRQGPSPREPGDLEYLAGGVVQSLNSLFNTLKQKTEQKDMEMALMERRVEKQQSKLSHYKKQTEGKINVIQELEQSHAQLQRELAAANQQLAGRSEKTLKLEEKCRQYKDYLNSAIAEQQGLYKAANAKCEDAITKLRESEHRQKVVSEQERRQVEATRERLTQIVRSTVAEYKFKEQRFTDKIETLNQKLQEQEVNMSRERETTQKLLQQDEAIASFRKAIESVQDAIKNIGSQVEQVATKVTDVTSRQVNQDEIAARETRSKLDNIAELLSARDKQAVPSTDIVQKLQEANEKIFASILDRVLGSQAEAQASVQKLSDSIEDYMEDFWSKLEDREDVLTELLEQIKADNEELEINLQLKDEECGALFERLSQMEAMILEREKELGALKEEISEVEQAHAEGVAEITHAQSIRVEYEKLKGDLAEKATFASELQSRLHESESALTTQRQEHAKGTEQLQRLLQQREAEAQAAQKAAVELARKEVMIDMIEAKESIQTLLNKAEEERAALQEELNTARRKISDMEEEDRRSSTTMSSLRSELQAAQSNAVSLRDEASQNETQHQRLMKQHTALITDLEAKLADKDKSIADLSNDAQTYNKQAREVLSILKQWARENQDIKDLAYEIQQAEQGHIDSMDPKFRPLVQIDILNRAIFQYCQAQKEPAPSAVGSQRDTPSTVPGRLLDRIRRVTLRSPFGDASTPRPPSVQSEQTRRRSAGPPKSIMKVPTQSNSLVAEDEKAKQGNLAQEELSGRSVFTGKGYGRCVDAKNGRQVEEVVREPEPPSRGSLGTRSYGRSAAAVKPRQGEREAQREPIKAGSVHNRGIFNRGPYNRLVSGSKSWSDSFSSRSQYQQIKSAAENPSDQDNIIGKAYLAREPQKRKAVYPQETELSRKRMRADIKTGKTLSLSSTPRSPARQQTERVMSVPSTPRKKGHRSALGGPEASSPTRVPLSAHNKASQAPVVVPDGTRTSSNRQTMSSQESSQDAIAPYYQLPHSTRRNEDSQESVTHSQDVTQF</sequence>
<organism evidence="3 4">
    <name type="scientific">Cytospora schulzeri</name>
    <dbReference type="NCBI Taxonomy" id="448051"/>
    <lineage>
        <taxon>Eukaryota</taxon>
        <taxon>Fungi</taxon>
        <taxon>Dikarya</taxon>
        <taxon>Ascomycota</taxon>
        <taxon>Pezizomycotina</taxon>
        <taxon>Sordariomycetes</taxon>
        <taxon>Sordariomycetidae</taxon>
        <taxon>Diaporthales</taxon>
        <taxon>Cytosporaceae</taxon>
        <taxon>Cytospora</taxon>
    </lineage>
</organism>
<dbReference type="EMBL" id="LKEA01000006">
    <property type="protein sequence ID" value="ROW08475.1"/>
    <property type="molecule type" value="Genomic_DNA"/>
</dbReference>
<feature type="region of interest" description="Disordered" evidence="2">
    <location>
        <begin position="906"/>
        <end position="1044"/>
    </location>
</feature>
<accession>A0A423WYD5</accession>
<feature type="coiled-coil region" evidence="1">
    <location>
        <begin position="337"/>
        <end position="428"/>
    </location>
</feature>
<feature type="compositionally biased region" description="Basic and acidic residues" evidence="2">
    <location>
        <begin position="801"/>
        <end position="811"/>
    </location>
</feature>
<keyword evidence="1" id="KW-0175">Coiled coil</keyword>
<evidence type="ECO:0000313" key="3">
    <source>
        <dbReference type="EMBL" id="ROW08475.1"/>
    </source>
</evidence>
<feature type="compositionally biased region" description="Basic and acidic residues" evidence="2">
    <location>
        <begin position="917"/>
        <end position="929"/>
    </location>
</feature>
<feature type="compositionally biased region" description="Polar residues" evidence="2">
    <location>
        <begin position="1033"/>
        <end position="1044"/>
    </location>
</feature>
<evidence type="ECO:0000313" key="4">
    <source>
        <dbReference type="Proteomes" id="UP000283895"/>
    </source>
</evidence>
<dbReference type="PANTHER" id="PTHR23159:SF31">
    <property type="entry name" value="CENTROSOME-ASSOCIATED PROTEIN CEP250 ISOFORM X1"/>
    <property type="match status" value="1"/>
</dbReference>
<comment type="caution">
    <text evidence="3">The sequence shown here is derived from an EMBL/GenBank/DDBJ whole genome shotgun (WGS) entry which is preliminary data.</text>
</comment>
<keyword evidence="4" id="KW-1185">Reference proteome</keyword>
<feature type="region of interest" description="Disordered" evidence="2">
    <location>
        <begin position="801"/>
        <end position="859"/>
    </location>
</feature>
<feature type="region of interest" description="Disordered" evidence="2">
    <location>
        <begin position="1"/>
        <end position="43"/>
    </location>
</feature>
<feature type="compositionally biased region" description="Basic and acidic residues" evidence="2">
    <location>
        <begin position="1"/>
        <end position="12"/>
    </location>
</feature>
<feature type="compositionally biased region" description="Polar residues" evidence="2">
    <location>
        <begin position="21"/>
        <end position="32"/>
    </location>
</feature>
<dbReference type="STRING" id="356882.A0A423WYD5"/>
<gene>
    <name evidence="3" type="ORF">VMCG_03028</name>
</gene>
<dbReference type="AlphaFoldDB" id="A0A423WYD5"/>
<feature type="region of interest" description="Disordered" evidence="2">
    <location>
        <begin position="692"/>
        <end position="775"/>
    </location>
</feature>
<feature type="region of interest" description="Disordered" evidence="2">
    <location>
        <begin position="543"/>
        <end position="567"/>
    </location>
</feature>
<reference evidence="3 4" key="1">
    <citation type="submission" date="2015-09" db="EMBL/GenBank/DDBJ databases">
        <title>Host preference determinants of Valsa canker pathogens revealed by comparative genomics.</title>
        <authorList>
            <person name="Yin Z."/>
            <person name="Huang L."/>
        </authorList>
    </citation>
    <scope>NUCLEOTIDE SEQUENCE [LARGE SCALE GENOMIC DNA]</scope>
    <source>
        <strain evidence="3 4">03-1</strain>
    </source>
</reference>